<dbReference type="EMBL" id="JBOK01000027">
    <property type="protein sequence ID" value="EXU78780.1"/>
    <property type="molecule type" value="Genomic_DNA"/>
</dbReference>
<proteinExistence type="predicted"/>
<accession>A0A014NY42</accession>
<name>A0A014NY42_9BURK</name>
<comment type="caution">
    <text evidence="1">The sequence shown here is derived from an EMBL/GenBank/DDBJ whole genome shotgun (WGS) entry which is preliminary data.</text>
</comment>
<dbReference type="PATRIC" id="fig|1457173.3.peg.3373"/>
<protein>
    <recommendedName>
        <fullName evidence="3">Transcriptional regulator</fullName>
    </recommendedName>
</protein>
<reference evidence="1 2" key="1">
    <citation type="submission" date="2014-01" db="EMBL/GenBank/DDBJ databases">
        <title>Interspecies Systems Biology Uncovers Metabolites Affecting C. elegans Gene Expression and Life History Traits.</title>
        <authorList>
            <person name="Watson E."/>
            <person name="Macneil L.T."/>
            <person name="Ritter A.D."/>
            <person name="Yilmaz L.S."/>
            <person name="Rosebrock A.P."/>
            <person name="Caudy A.A."/>
            <person name="Walhout A.J."/>
        </authorList>
    </citation>
    <scope>NUCLEOTIDE SEQUENCE [LARGE SCALE GENOMIC DNA]</scope>
    <source>
        <strain evidence="1 2">DA1877</strain>
    </source>
</reference>
<evidence type="ECO:0000313" key="2">
    <source>
        <dbReference type="Proteomes" id="UP000020766"/>
    </source>
</evidence>
<organism evidence="1 2">
    <name type="scientific">Comamonas aquatica DA1877</name>
    <dbReference type="NCBI Taxonomy" id="1457173"/>
    <lineage>
        <taxon>Bacteria</taxon>
        <taxon>Pseudomonadati</taxon>
        <taxon>Pseudomonadota</taxon>
        <taxon>Betaproteobacteria</taxon>
        <taxon>Burkholderiales</taxon>
        <taxon>Comamonadaceae</taxon>
        <taxon>Comamonas</taxon>
    </lineage>
</organism>
<evidence type="ECO:0008006" key="3">
    <source>
        <dbReference type="Google" id="ProtNLM"/>
    </source>
</evidence>
<dbReference type="Proteomes" id="UP000020766">
    <property type="component" value="Unassembled WGS sequence"/>
</dbReference>
<gene>
    <name evidence="1" type="ORF">AX13_09835</name>
</gene>
<evidence type="ECO:0000313" key="1">
    <source>
        <dbReference type="EMBL" id="EXU78780.1"/>
    </source>
</evidence>
<sequence>MRPAGEISKALLQAVQALATPERAPILKELAAHANLPEGVALQTLKNMTRYGRVCVARKRRVPWCRRPVAEYGLPVVGQGANDALGDGGFAALMRAWG</sequence>
<keyword evidence="2" id="KW-1185">Reference proteome</keyword>
<dbReference type="AlphaFoldDB" id="A0A014NY42"/>